<dbReference type="Proteomes" id="UP001305779">
    <property type="component" value="Unassembled WGS sequence"/>
</dbReference>
<feature type="transmembrane region" description="Helical" evidence="1">
    <location>
        <begin position="56"/>
        <end position="76"/>
    </location>
</feature>
<sequence>MNEHTSYADNDAIELLSVTPKTRPNDSSKQPQTAATYIVPEAYDYKRLTERKLWHVLNPIPSLAITIVLGALSGLLQNRLADTLCIPNGDMALPGSFSIWKAEYGLSITVGFWKLAFAQAKAIDLAWDIIIGRGGQALLIWMAYHVFSRLIIHIMKEGDITCDLYAAVAFQTASLGNTWTLFLDFALGNYPKTWHSVMCYITMIICSIYIIAFPTLVSAMTSYGAISHAVISDGSVSVPFEDSNQVKSTYSVLFDGARVGKSNDYDIYDEGDFNMTLHIQDYLMVKFPRSLEDLKSTAKNVERDYMMIASEFNSTNNQALRLDPPLLKILNFSAFSDLAWTHGSTLVFTSEILGLDRDPLGSCAPTKDYQWGFSFILLFAVSAAHTTVHVALYGLLWYTRRQSQGSEQRRYRPHMWRAVVDLSRVGQLQCGERFFELPTSQLSSAMEGRMMTLTGDRLQSSTAGARRMWTTHAATSSYSSIREFVPTATTIDRPPAVESRWLDRLKDRLDIAQNWNTRLETYQAHVHGW</sequence>
<name>A0ABR0EXK5_ZASCE</name>
<feature type="transmembrane region" description="Helical" evidence="1">
    <location>
        <begin position="197"/>
        <end position="217"/>
    </location>
</feature>
<proteinExistence type="predicted"/>
<gene>
    <name evidence="2" type="ORF">PRZ48_004130</name>
</gene>
<dbReference type="EMBL" id="JAXOVC010000002">
    <property type="protein sequence ID" value="KAK4506165.1"/>
    <property type="molecule type" value="Genomic_DNA"/>
</dbReference>
<evidence type="ECO:0000313" key="3">
    <source>
        <dbReference type="Proteomes" id="UP001305779"/>
    </source>
</evidence>
<protein>
    <submittedName>
        <fullName evidence="2">Uncharacterized protein</fullName>
    </submittedName>
</protein>
<evidence type="ECO:0000256" key="1">
    <source>
        <dbReference type="SAM" id="Phobius"/>
    </source>
</evidence>
<reference evidence="2 3" key="1">
    <citation type="journal article" date="2023" name="G3 (Bethesda)">
        <title>A chromosome-level genome assembly of Zasmidium syzygii isolated from banana leaves.</title>
        <authorList>
            <person name="van Westerhoven A.C."/>
            <person name="Mehrabi R."/>
            <person name="Talebi R."/>
            <person name="Steentjes M.B.F."/>
            <person name="Corcolon B."/>
            <person name="Chong P.A."/>
            <person name="Kema G.H.J."/>
            <person name="Seidl M.F."/>
        </authorList>
    </citation>
    <scope>NUCLEOTIDE SEQUENCE [LARGE SCALE GENOMIC DNA]</scope>
    <source>
        <strain evidence="2 3">P124</strain>
    </source>
</reference>
<feature type="transmembrane region" description="Helical" evidence="1">
    <location>
        <begin position="371"/>
        <end position="398"/>
    </location>
</feature>
<comment type="caution">
    <text evidence="2">The sequence shown here is derived from an EMBL/GenBank/DDBJ whole genome shotgun (WGS) entry which is preliminary data.</text>
</comment>
<feature type="transmembrane region" description="Helical" evidence="1">
    <location>
        <begin position="125"/>
        <end position="144"/>
    </location>
</feature>
<keyword evidence="1" id="KW-1133">Transmembrane helix</keyword>
<feature type="transmembrane region" description="Helical" evidence="1">
    <location>
        <begin position="164"/>
        <end position="185"/>
    </location>
</feature>
<keyword evidence="1" id="KW-0472">Membrane</keyword>
<organism evidence="2 3">
    <name type="scientific">Zasmidium cellare</name>
    <name type="common">Wine cellar mold</name>
    <name type="synonym">Racodium cellare</name>
    <dbReference type="NCBI Taxonomy" id="395010"/>
    <lineage>
        <taxon>Eukaryota</taxon>
        <taxon>Fungi</taxon>
        <taxon>Dikarya</taxon>
        <taxon>Ascomycota</taxon>
        <taxon>Pezizomycotina</taxon>
        <taxon>Dothideomycetes</taxon>
        <taxon>Dothideomycetidae</taxon>
        <taxon>Mycosphaerellales</taxon>
        <taxon>Mycosphaerellaceae</taxon>
        <taxon>Zasmidium</taxon>
    </lineage>
</organism>
<keyword evidence="3" id="KW-1185">Reference proteome</keyword>
<accession>A0ABR0EXK5</accession>
<keyword evidence="1" id="KW-0812">Transmembrane</keyword>
<evidence type="ECO:0000313" key="2">
    <source>
        <dbReference type="EMBL" id="KAK4506165.1"/>
    </source>
</evidence>